<keyword evidence="4" id="KW-1185">Reference proteome</keyword>
<feature type="domain" description="DUF8020" evidence="2">
    <location>
        <begin position="35"/>
        <end position="103"/>
    </location>
</feature>
<name>A0ABV3G0Z5_9NOCA</name>
<keyword evidence="1" id="KW-0812">Transmembrane</keyword>
<feature type="transmembrane region" description="Helical" evidence="1">
    <location>
        <begin position="145"/>
        <end position="169"/>
    </location>
</feature>
<dbReference type="EMBL" id="JBFAKC010000014">
    <property type="protein sequence ID" value="MEV0711298.1"/>
    <property type="molecule type" value="Genomic_DNA"/>
</dbReference>
<keyword evidence="1" id="KW-1133">Transmembrane helix</keyword>
<accession>A0ABV3G0Z5</accession>
<protein>
    <recommendedName>
        <fullName evidence="2">DUF8020 domain-containing protein</fullName>
    </recommendedName>
</protein>
<dbReference type="Pfam" id="PF26059">
    <property type="entry name" value="DUF8020"/>
    <property type="match status" value="1"/>
</dbReference>
<keyword evidence="1" id="KW-0472">Membrane</keyword>
<proteinExistence type="predicted"/>
<organism evidence="3 4">
    <name type="scientific">Nocardia aurea</name>
    <dbReference type="NCBI Taxonomy" id="2144174"/>
    <lineage>
        <taxon>Bacteria</taxon>
        <taxon>Bacillati</taxon>
        <taxon>Actinomycetota</taxon>
        <taxon>Actinomycetes</taxon>
        <taxon>Mycobacteriales</taxon>
        <taxon>Nocardiaceae</taxon>
        <taxon>Nocardia</taxon>
    </lineage>
</organism>
<dbReference type="Proteomes" id="UP001551695">
    <property type="component" value="Unassembled WGS sequence"/>
</dbReference>
<comment type="caution">
    <text evidence="3">The sequence shown here is derived from an EMBL/GenBank/DDBJ whole genome shotgun (WGS) entry which is preliminary data.</text>
</comment>
<sequence length="194" mass="19782">MTAAVTVTASGFAHADVPAAPQERPFALQGTDHGVAFTISQSSDLKEVTVNLDSGRFTATDTGYTVSDATGARIGEIPFRADTSDGTVELSATVDRTGTHLTAKPIGEWLSQRQVNTEVGAGIGGTIGFVLGSFLGLFGLIGMGVLAIITIPVGMIAGGLIGAGIGGAIGNSLPASDEPNIYKYYCGGLYEPRC</sequence>
<dbReference type="InterPro" id="IPR058333">
    <property type="entry name" value="DUF8020"/>
</dbReference>
<evidence type="ECO:0000313" key="4">
    <source>
        <dbReference type="Proteomes" id="UP001551695"/>
    </source>
</evidence>
<reference evidence="3 4" key="1">
    <citation type="submission" date="2024-06" db="EMBL/GenBank/DDBJ databases">
        <title>The Natural Products Discovery Center: Release of the First 8490 Sequenced Strains for Exploring Actinobacteria Biosynthetic Diversity.</title>
        <authorList>
            <person name="Kalkreuter E."/>
            <person name="Kautsar S.A."/>
            <person name="Yang D."/>
            <person name="Bader C.D."/>
            <person name="Teijaro C.N."/>
            <person name="Fluegel L."/>
            <person name="Davis C.M."/>
            <person name="Simpson J.R."/>
            <person name="Lauterbach L."/>
            <person name="Steele A.D."/>
            <person name="Gui C."/>
            <person name="Meng S."/>
            <person name="Li G."/>
            <person name="Viehrig K."/>
            <person name="Ye F."/>
            <person name="Su P."/>
            <person name="Kiefer A.F."/>
            <person name="Nichols A."/>
            <person name="Cepeda A.J."/>
            <person name="Yan W."/>
            <person name="Fan B."/>
            <person name="Jiang Y."/>
            <person name="Adhikari A."/>
            <person name="Zheng C.-J."/>
            <person name="Schuster L."/>
            <person name="Cowan T.M."/>
            <person name="Smanski M.J."/>
            <person name="Chevrette M.G."/>
            <person name="De Carvalho L.P.S."/>
            <person name="Shen B."/>
        </authorList>
    </citation>
    <scope>NUCLEOTIDE SEQUENCE [LARGE SCALE GENOMIC DNA]</scope>
    <source>
        <strain evidence="3 4">NPDC050403</strain>
    </source>
</reference>
<evidence type="ECO:0000259" key="2">
    <source>
        <dbReference type="Pfam" id="PF26059"/>
    </source>
</evidence>
<evidence type="ECO:0000313" key="3">
    <source>
        <dbReference type="EMBL" id="MEV0711298.1"/>
    </source>
</evidence>
<evidence type="ECO:0000256" key="1">
    <source>
        <dbReference type="SAM" id="Phobius"/>
    </source>
</evidence>
<dbReference type="RefSeq" id="WP_355089948.1">
    <property type="nucleotide sequence ID" value="NZ_JBEXKW010000085.1"/>
</dbReference>
<gene>
    <name evidence="3" type="ORF">AB0I48_27405</name>
</gene>
<feature type="transmembrane region" description="Helical" evidence="1">
    <location>
        <begin position="119"/>
        <end position="138"/>
    </location>
</feature>